<dbReference type="AlphaFoldDB" id="A0A7J6TZ13"/>
<reference evidence="1 2" key="1">
    <citation type="submission" date="2020-04" db="EMBL/GenBank/DDBJ databases">
        <title>Perkinsus olseni comparative genomics.</title>
        <authorList>
            <person name="Bogema D.R."/>
        </authorList>
    </citation>
    <scope>NUCLEOTIDE SEQUENCE [LARGE SCALE GENOMIC DNA]</scope>
    <source>
        <strain evidence="1">ATCC PRA-205</strain>
    </source>
</reference>
<comment type="caution">
    <text evidence="1">The sequence shown here is derived from an EMBL/GenBank/DDBJ whole genome shotgun (WGS) entry which is preliminary data.</text>
</comment>
<dbReference type="EMBL" id="JABANM010003631">
    <property type="protein sequence ID" value="KAF4750533.1"/>
    <property type="molecule type" value="Genomic_DNA"/>
</dbReference>
<sequence>MFGPSRDRADWMDDKAIAAVWVAVYFCLPDELLMINNGKSGTSSECQSTATEIPSPSKVLLNLTEGSENFTLIRAFISTLRSKCCPVDGEEKVHLRGTCPCRGGRKPTAGRTCPGA</sequence>
<dbReference type="Proteomes" id="UP000574390">
    <property type="component" value="Unassembled WGS sequence"/>
</dbReference>
<organism evidence="1 2">
    <name type="scientific">Perkinsus olseni</name>
    <name type="common">Perkinsus atlanticus</name>
    <dbReference type="NCBI Taxonomy" id="32597"/>
    <lineage>
        <taxon>Eukaryota</taxon>
        <taxon>Sar</taxon>
        <taxon>Alveolata</taxon>
        <taxon>Perkinsozoa</taxon>
        <taxon>Perkinsea</taxon>
        <taxon>Perkinsida</taxon>
        <taxon>Perkinsidae</taxon>
        <taxon>Perkinsus</taxon>
    </lineage>
</organism>
<gene>
    <name evidence="1" type="ORF">FOZ62_009639</name>
</gene>
<accession>A0A7J6TZ13</accession>
<evidence type="ECO:0000313" key="2">
    <source>
        <dbReference type="Proteomes" id="UP000574390"/>
    </source>
</evidence>
<name>A0A7J6TZ13_PEROL</name>
<evidence type="ECO:0000313" key="1">
    <source>
        <dbReference type="EMBL" id="KAF4750533.1"/>
    </source>
</evidence>
<protein>
    <submittedName>
        <fullName evidence="1">Uncharacterized protein</fullName>
    </submittedName>
</protein>
<proteinExistence type="predicted"/>